<dbReference type="AlphaFoldDB" id="A0A8K0CPQ8"/>
<sequence length="233" mass="25763">MYEKLEKILGRSSTQFQETAQNDQRKLKVTQNPPSTVVGKYKRKTERQSGPLESKEQTARAVISGSMAYKRAADQFQVPQVTLEHYIRKKHPNPDYAVVAKRNNHPHPSKDEATGFDWVQGFLTCHPVLSLRNFEATSAASAMGFNKVAVQKFYDLLAKVVCTDHLAASTIYNCDETGVSVNAKGLSKIIANTGRRQVGTLSLGEQGKGVTVKICFLSAGNVDLPSKEYETKL</sequence>
<comment type="caution">
    <text evidence="2">The sequence shown here is derived from an EMBL/GenBank/DDBJ whole genome shotgun (WGS) entry which is preliminary data.</text>
</comment>
<reference evidence="2" key="1">
    <citation type="submission" date="2019-08" db="EMBL/GenBank/DDBJ databases">
        <title>The genome of the North American firefly Photinus pyralis.</title>
        <authorList>
            <consortium name="Photinus pyralis genome working group"/>
            <person name="Fallon T.R."/>
            <person name="Sander Lower S.E."/>
            <person name="Weng J.-K."/>
        </authorList>
    </citation>
    <scope>NUCLEOTIDE SEQUENCE</scope>
    <source>
        <strain evidence="2">TRF0915ILg1</strain>
        <tissue evidence="2">Whole body</tissue>
    </source>
</reference>
<gene>
    <name evidence="2" type="ORF">ILUMI_14849</name>
</gene>
<evidence type="ECO:0000313" key="3">
    <source>
        <dbReference type="Proteomes" id="UP000801492"/>
    </source>
</evidence>
<feature type="region of interest" description="Disordered" evidence="1">
    <location>
        <begin position="1"/>
        <end position="36"/>
    </location>
</feature>
<evidence type="ECO:0000313" key="2">
    <source>
        <dbReference type="EMBL" id="KAF2891324.1"/>
    </source>
</evidence>
<keyword evidence="3" id="KW-1185">Reference proteome</keyword>
<organism evidence="2 3">
    <name type="scientific">Ignelater luminosus</name>
    <name type="common">Cucubano</name>
    <name type="synonym">Pyrophorus luminosus</name>
    <dbReference type="NCBI Taxonomy" id="2038154"/>
    <lineage>
        <taxon>Eukaryota</taxon>
        <taxon>Metazoa</taxon>
        <taxon>Ecdysozoa</taxon>
        <taxon>Arthropoda</taxon>
        <taxon>Hexapoda</taxon>
        <taxon>Insecta</taxon>
        <taxon>Pterygota</taxon>
        <taxon>Neoptera</taxon>
        <taxon>Endopterygota</taxon>
        <taxon>Coleoptera</taxon>
        <taxon>Polyphaga</taxon>
        <taxon>Elateriformia</taxon>
        <taxon>Elateroidea</taxon>
        <taxon>Elateridae</taxon>
        <taxon>Agrypninae</taxon>
        <taxon>Pyrophorini</taxon>
        <taxon>Ignelater</taxon>
    </lineage>
</organism>
<dbReference type="EMBL" id="VTPC01034285">
    <property type="protein sequence ID" value="KAF2891324.1"/>
    <property type="molecule type" value="Genomic_DNA"/>
</dbReference>
<name>A0A8K0CPQ8_IGNLU</name>
<accession>A0A8K0CPQ8</accession>
<proteinExistence type="predicted"/>
<protein>
    <recommendedName>
        <fullName evidence="4">HTH psq-type domain-containing protein</fullName>
    </recommendedName>
</protein>
<dbReference type="OrthoDB" id="10058523at2759"/>
<evidence type="ECO:0008006" key="4">
    <source>
        <dbReference type="Google" id="ProtNLM"/>
    </source>
</evidence>
<evidence type="ECO:0000256" key="1">
    <source>
        <dbReference type="SAM" id="MobiDB-lite"/>
    </source>
</evidence>
<feature type="compositionally biased region" description="Polar residues" evidence="1">
    <location>
        <begin position="11"/>
        <end position="22"/>
    </location>
</feature>
<dbReference type="Proteomes" id="UP000801492">
    <property type="component" value="Unassembled WGS sequence"/>
</dbReference>